<dbReference type="EMBL" id="CAJVPU010015773">
    <property type="protein sequence ID" value="CAG8648789.1"/>
    <property type="molecule type" value="Genomic_DNA"/>
</dbReference>
<protein>
    <submittedName>
        <fullName evidence="1">11386_t:CDS:1</fullName>
    </submittedName>
</protein>
<evidence type="ECO:0000313" key="2">
    <source>
        <dbReference type="Proteomes" id="UP000789702"/>
    </source>
</evidence>
<evidence type="ECO:0000313" key="1">
    <source>
        <dbReference type="EMBL" id="CAG8648789.1"/>
    </source>
</evidence>
<name>A0ACA9NDD0_9GLOM</name>
<comment type="caution">
    <text evidence="1">The sequence shown here is derived from an EMBL/GenBank/DDBJ whole genome shotgun (WGS) entry which is preliminary data.</text>
</comment>
<gene>
    <name evidence="1" type="ORF">DHETER_LOCUS9186</name>
</gene>
<sequence>LLYKQGFLNPIPSNFKNHTATFWESFRQTLDKNKHEFNGKTRILSVR</sequence>
<feature type="non-terminal residue" evidence="1">
    <location>
        <position position="47"/>
    </location>
</feature>
<proteinExistence type="predicted"/>
<organism evidence="1 2">
    <name type="scientific">Dentiscutata heterogama</name>
    <dbReference type="NCBI Taxonomy" id="1316150"/>
    <lineage>
        <taxon>Eukaryota</taxon>
        <taxon>Fungi</taxon>
        <taxon>Fungi incertae sedis</taxon>
        <taxon>Mucoromycota</taxon>
        <taxon>Glomeromycotina</taxon>
        <taxon>Glomeromycetes</taxon>
        <taxon>Diversisporales</taxon>
        <taxon>Gigasporaceae</taxon>
        <taxon>Dentiscutata</taxon>
    </lineage>
</organism>
<feature type="non-terminal residue" evidence="1">
    <location>
        <position position="1"/>
    </location>
</feature>
<accession>A0ACA9NDD0</accession>
<dbReference type="Proteomes" id="UP000789702">
    <property type="component" value="Unassembled WGS sequence"/>
</dbReference>
<reference evidence="1" key="1">
    <citation type="submission" date="2021-06" db="EMBL/GenBank/DDBJ databases">
        <authorList>
            <person name="Kallberg Y."/>
            <person name="Tangrot J."/>
            <person name="Rosling A."/>
        </authorList>
    </citation>
    <scope>NUCLEOTIDE SEQUENCE</scope>
    <source>
        <strain evidence="1">IL203A</strain>
    </source>
</reference>
<keyword evidence="2" id="KW-1185">Reference proteome</keyword>